<organism evidence="2 3">
    <name type="scientific">Hibiscus syriacus</name>
    <name type="common">Rose of Sharon</name>
    <dbReference type="NCBI Taxonomy" id="106335"/>
    <lineage>
        <taxon>Eukaryota</taxon>
        <taxon>Viridiplantae</taxon>
        <taxon>Streptophyta</taxon>
        <taxon>Embryophyta</taxon>
        <taxon>Tracheophyta</taxon>
        <taxon>Spermatophyta</taxon>
        <taxon>Magnoliopsida</taxon>
        <taxon>eudicotyledons</taxon>
        <taxon>Gunneridae</taxon>
        <taxon>Pentapetalae</taxon>
        <taxon>rosids</taxon>
        <taxon>malvids</taxon>
        <taxon>Malvales</taxon>
        <taxon>Malvaceae</taxon>
        <taxon>Malvoideae</taxon>
        <taxon>Hibiscus</taxon>
    </lineage>
</organism>
<comment type="caution">
    <text evidence="2">The sequence shown here is derived from an EMBL/GenBank/DDBJ whole genome shotgun (WGS) entry which is preliminary data.</text>
</comment>
<evidence type="ECO:0000259" key="1">
    <source>
        <dbReference type="Pfam" id="PF13456"/>
    </source>
</evidence>
<accession>A0A6A2XUW7</accession>
<reference evidence="2" key="1">
    <citation type="submission" date="2019-09" db="EMBL/GenBank/DDBJ databases">
        <title>Draft genome information of white flower Hibiscus syriacus.</title>
        <authorList>
            <person name="Kim Y.-M."/>
        </authorList>
    </citation>
    <scope>NUCLEOTIDE SEQUENCE [LARGE SCALE GENOMIC DNA]</scope>
    <source>
        <strain evidence="2">YM2019G1</strain>
    </source>
</reference>
<keyword evidence="3" id="KW-1185">Reference proteome</keyword>
<proteinExistence type="predicted"/>
<dbReference type="GO" id="GO:0004523">
    <property type="term" value="F:RNA-DNA hybrid ribonuclease activity"/>
    <property type="evidence" value="ECO:0007669"/>
    <property type="project" value="InterPro"/>
</dbReference>
<dbReference type="PANTHER" id="PTHR47723:SF19">
    <property type="entry name" value="POLYNUCLEOTIDYL TRANSFERASE, RIBONUCLEASE H-LIKE SUPERFAMILY PROTEIN"/>
    <property type="match status" value="1"/>
</dbReference>
<dbReference type="Pfam" id="PF13456">
    <property type="entry name" value="RVT_3"/>
    <property type="match status" value="1"/>
</dbReference>
<dbReference type="SUPFAM" id="SSF53098">
    <property type="entry name" value="Ribonuclease H-like"/>
    <property type="match status" value="1"/>
</dbReference>
<dbReference type="Proteomes" id="UP000436088">
    <property type="component" value="Unassembled WGS sequence"/>
</dbReference>
<dbReference type="EMBL" id="VEPZ02001605">
    <property type="protein sequence ID" value="KAE8665796.1"/>
    <property type="molecule type" value="Genomic_DNA"/>
</dbReference>
<gene>
    <name evidence="2" type="ORF">F3Y22_tig00112528pilonHSYRG00017</name>
</gene>
<dbReference type="GO" id="GO:0003676">
    <property type="term" value="F:nucleic acid binding"/>
    <property type="evidence" value="ECO:0007669"/>
    <property type="project" value="InterPro"/>
</dbReference>
<dbReference type="InterPro" id="IPR002156">
    <property type="entry name" value="RNaseH_domain"/>
</dbReference>
<name>A0A6A2XUW7_HIBSY</name>
<dbReference type="Gene3D" id="3.30.420.10">
    <property type="entry name" value="Ribonuclease H-like superfamily/Ribonuclease H"/>
    <property type="match status" value="1"/>
</dbReference>
<sequence>MLKMNTDGASQGIPGIAGAGGLLRNEKGEWVMGFAAHLGVCTSVAAELYVIRTGLALALAWKYGYSSIVCEVDAKSVLQLIENGNNIHHP</sequence>
<evidence type="ECO:0000313" key="2">
    <source>
        <dbReference type="EMBL" id="KAE8665796.1"/>
    </source>
</evidence>
<protein>
    <recommendedName>
        <fullName evidence="1">RNase H type-1 domain-containing protein</fullName>
    </recommendedName>
</protein>
<feature type="domain" description="RNase H type-1" evidence="1">
    <location>
        <begin position="5"/>
        <end position="88"/>
    </location>
</feature>
<dbReference type="InterPro" id="IPR053151">
    <property type="entry name" value="RNase_H-like"/>
</dbReference>
<evidence type="ECO:0000313" key="3">
    <source>
        <dbReference type="Proteomes" id="UP000436088"/>
    </source>
</evidence>
<dbReference type="InterPro" id="IPR044730">
    <property type="entry name" value="RNase_H-like_dom_plant"/>
</dbReference>
<dbReference type="PANTHER" id="PTHR47723">
    <property type="entry name" value="OS05G0353850 PROTEIN"/>
    <property type="match status" value="1"/>
</dbReference>
<dbReference type="InterPro" id="IPR036397">
    <property type="entry name" value="RNaseH_sf"/>
</dbReference>
<dbReference type="CDD" id="cd06222">
    <property type="entry name" value="RNase_H_like"/>
    <property type="match status" value="1"/>
</dbReference>
<dbReference type="AlphaFoldDB" id="A0A6A2XUW7"/>
<dbReference type="InterPro" id="IPR012337">
    <property type="entry name" value="RNaseH-like_sf"/>
</dbReference>